<name>A0A2S4VLL3_9BASI</name>
<organism evidence="2 3">
    <name type="scientific">Puccinia striiformis</name>
    <dbReference type="NCBI Taxonomy" id="27350"/>
    <lineage>
        <taxon>Eukaryota</taxon>
        <taxon>Fungi</taxon>
        <taxon>Dikarya</taxon>
        <taxon>Basidiomycota</taxon>
        <taxon>Pucciniomycotina</taxon>
        <taxon>Pucciniomycetes</taxon>
        <taxon>Pucciniales</taxon>
        <taxon>Pucciniaceae</taxon>
        <taxon>Puccinia</taxon>
    </lineage>
</organism>
<dbReference type="VEuPathDB" id="FungiDB:PSHT_08305"/>
<feature type="region of interest" description="Disordered" evidence="1">
    <location>
        <begin position="189"/>
        <end position="220"/>
    </location>
</feature>
<keyword evidence="3" id="KW-1185">Reference proteome</keyword>
<feature type="region of interest" description="Disordered" evidence="1">
    <location>
        <begin position="36"/>
        <end position="65"/>
    </location>
</feature>
<protein>
    <submittedName>
        <fullName evidence="2">Uncharacterized protein</fullName>
    </submittedName>
</protein>
<dbReference type="EMBL" id="PKSL01000046">
    <property type="protein sequence ID" value="POW10426.1"/>
    <property type="molecule type" value="Genomic_DNA"/>
</dbReference>
<sequence length="559" mass="62004">MVMDEQRRTRGLVDQRTNLIKRFILDGCLSRQPVKPSLVDSVDSKSTAVDSISVSGESDHRSISTRTATSLSSFSLADHHPICYQPPSLPPRSCPLPSLPADRLSSSRSAFSPSPITGCTNHLRLARSKSGLCLSPRHRHHPLPNPPQLQSKASLQHVHQGTAYRQAPQPVTGSFDDENEQKTVVSRTHHTQPNVGWSANDPLNPLSPATRRVSRPESVDTTASQSYYSINATINSRIFPSSSSSSSSSSFSGGGFVYGTIPSTQGPPTLVSTSGESQEMVITPSTSVENEDLSNVQYPQLHRLMITSPEVLFYKDLQFNSRPSPLAETFSFGSLSRFDGFFFGSRHRLDQRYHPGSALILKVSPPISSTTFSPGESIFFKILLENPFDHIFVSFVGESRLVGEQKLRSHRFLKHEISIDSPGKNGCWEVHEGSSSKEWLVHLKIPKFSNCDCKGELDRNHFGESEIPSSTTNKHVFIAYHLIIRGIGKQKKSDNSKRSDKDKQTNKTKVKKSKGSEERVRLTVKVKKQTSPPNNNNNDRVDENIWIAGEHNYSCVSID</sequence>
<feature type="compositionally biased region" description="Basic and acidic residues" evidence="1">
    <location>
        <begin position="491"/>
        <end position="505"/>
    </location>
</feature>
<feature type="region of interest" description="Disordered" evidence="1">
    <location>
        <begin position="489"/>
        <end position="541"/>
    </location>
</feature>
<reference evidence="2" key="1">
    <citation type="submission" date="2017-12" db="EMBL/GenBank/DDBJ databases">
        <title>Gene loss provides genomic basis for host adaptation in cereal stripe rust fungi.</title>
        <authorList>
            <person name="Xia C."/>
        </authorList>
    </citation>
    <scope>NUCLEOTIDE SEQUENCE [LARGE SCALE GENOMIC DNA]</scope>
    <source>
        <strain evidence="2">93-210</strain>
    </source>
</reference>
<gene>
    <name evidence="2" type="ORF">PSTT_06107</name>
</gene>
<accession>A0A2S4VLL3</accession>
<evidence type="ECO:0000313" key="3">
    <source>
        <dbReference type="Proteomes" id="UP000239156"/>
    </source>
</evidence>
<comment type="caution">
    <text evidence="2">The sequence shown here is derived from an EMBL/GenBank/DDBJ whole genome shotgun (WGS) entry which is preliminary data.</text>
</comment>
<dbReference type="VEuPathDB" id="FungiDB:PSTT_06107"/>
<dbReference type="Proteomes" id="UP000239156">
    <property type="component" value="Unassembled WGS sequence"/>
</dbReference>
<proteinExistence type="predicted"/>
<feature type="compositionally biased region" description="Polar residues" evidence="1">
    <location>
        <begin position="44"/>
        <end position="56"/>
    </location>
</feature>
<dbReference type="AlphaFoldDB" id="A0A2S4VLL3"/>
<evidence type="ECO:0000256" key="1">
    <source>
        <dbReference type="SAM" id="MobiDB-lite"/>
    </source>
</evidence>
<evidence type="ECO:0000313" key="2">
    <source>
        <dbReference type="EMBL" id="POW10426.1"/>
    </source>
</evidence>